<name>A0A238X4X3_HALVU</name>
<protein>
    <recommendedName>
        <fullName evidence="3">DUF7322 domain-containing protein</fullName>
    </recommendedName>
</protein>
<dbReference type="EMBL" id="FZNQ01000013">
    <property type="protein sequence ID" value="SNR53957.1"/>
    <property type="molecule type" value="Genomic_DNA"/>
</dbReference>
<dbReference type="InterPro" id="IPR055746">
    <property type="entry name" value="DUF7322"/>
</dbReference>
<feature type="compositionally biased region" description="Acidic residues" evidence="1">
    <location>
        <begin position="1"/>
        <end position="10"/>
    </location>
</feature>
<keyword evidence="2" id="KW-0812">Transmembrane</keyword>
<evidence type="ECO:0000259" key="3">
    <source>
        <dbReference type="Pfam" id="PF24008"/>
    </source>
</evidence>
<keyword evidence="2" id="KW-0472">Membrane</keyword>
<dbReference type="Pfam" id="PF24008">
    <property type="entry name" value="DUF7322"/>
    <property type="match status" value="1"/>
</dbReference>
<dbReference type="Proteomes" id="UP000198397">
    <property type="component" value="Unassembled WGS sequence"/>
</dbReference>
<proteinExistence type="predicted"/>
<reference evidence="4 5" key="1">
    <citation type="submission" date="2017-06" db="EMBL/GenBank/DDBJ databases">
        <authorList>
            <person name="Kim H.J."/>
            <person name="Triplett B.A."/>
        </authorList>
    </citation>
    <scope>NUCLEOTIDE SEQUENCE [LARGE SCALE GENOMIC DNA]</scope>
    <source>
        <strain evidence="4 5">DSM 8800</strain>
    </source>
</reference>
<sequence length="181" mass="19329">MSPFDEDNEGEISIAEPSDVERRMTPKAPKAPEAPSVKTYDTDGNFAAASDVDSYTLRAFGVSVIYANVALFCLALGPMLYVFEGWTDIGTVVFVVGVLAAIRTYQVYREWKREKAKREGADDHGTDADESAEDTTEAHGSENGDGGDSGSSDAGSNDEETDSKNDGREPTDSGASTGPER</sequence>
<evidence type="ECO:0000256" key="2">
    <source>
        <dbReference type="SAM" id="Phobius"/>
    </source>
</evidence>
<feature type="compositionally biased region" description="Basic and acidic residues" evidence="1">
    <location>
        <begin position="113"/>
        <end position="127"/>
    </location>
</feature>
<feature type="region of interest" description="Disordered" evidence="1">
    <location>
        <begin position="113"/>
        <end position="181"/>
    </location>
</feature>
<gene>
    <name evidence="4" type="ORF">SAMN06264855_11370</name>
</gene>
<accession>A0A238X4X3</accession>
<feature type="compositionally biased region" description="Basic and acidic residues" evidence="1">
    <location>
        <begin position="162"/>
        <end position="171"/>
    </location>
</feature>
<evidence type="ECO:0000313" key="5">
    <source>
        <dbReference type="Proteomes" id="UP000198397"/>
    </source>
</evidence>
<feature type="transmembrane region" description="Helical" evidence="2">
    <location>
        <begin position="64"/>
        <end position="83"/>
    </location>
</feature>
<dbReference type="RefSeq" id="WP_089385313.1">
    <property type="nucleotide sequence ID" value="NZ_FZNQ01000013.1"/>
</dbReference>
<dbReference type="OrthoDB" id="330633at2157"/>
<dbReference type="AlphaFoldDB" id="A0A238X4X3"/>
<organism evidence="4 5">
    <name type="scientific">Halorubrum vacuolatum</name>
    <name type="common">Natronobacterium vacuolatum</name>
    <dbReference type="NCBI Taxonomy" id="63740"/>
    <lineage>
        <taxon>Archaea</taxon>
        <taxon>Methanobacteriati</taxon>
        <taxon>Methanobacteriota</taxon>
        <taxon>Stenosarchaea group</taxon>
        <taxon>Halobacteria</taxon>
        <taxon>Halobacteriales</taxon>
        <taxon>Haloferacaceae</taxon>
        <taxon>Halorubrum</taxon>
    </lineage>
</organism>
<feature type="domain" description="DUF7322" evidence="3">
    <location>
        <begin position="50"/>
        <end position="110"/>
    </location>
</feature>
<keyword evidence="5" id="KW-1185">Reference proteome</keyword>
<feature type="transmembrane region" description="Helical" evidence="2">
    <location>
        <begin position="89"/>
        <end position="108"/>
    </location>
</feature>
<keyword evidence="2" id="KW-1133">Transmembrane helix</keyword>
<evidence type="ECO:0000313" key="4">
    <source>
        <dbReference type="EMBL" id="SNR53957.1"/>
    </source>
</evidence>
<evidence type="ECO:0000256" key="1">
    <source>
        <dbReference type="SAM" id="MobiDB-lite"/>
    </source>
</evidence>
<feature type="region of interest" description="Disordered" evidence="1">
    <location>
        <begin position="1"/>
        <end position="38"/>
    </location>
</feature>